<sequence>MSWEECAKNLPEKCRPKTRDPLTWGDLGLNGYDGPGTTENGDSTNKQSSSSSQSSTCSDICPDIYSPVCGSDGVKYSNPCKLKACKNPEGNIVKSDDSTCFQ</sequence>
<name>A0A225X2Q6_9STRA</name>
<feature type="domain" description="Kazal-like" evidence="2">
    <location>
        <begin position="51"/>
        <end position="102"/>
    </location>
</feature>
<dbReference type="InterPro" id="IPR002350">
    <property type="entry name" value="Kazal_dom"/>
</dbReference>
<evidence type="ECO:0000259" key="2">
    <source>
        <dbReference type="PROSITE" id="PS51465"/>
    </source>
</evidence>
<dbReference type="Pfam" id="PF00050">
    <property type="entry name" value="Kazal_1"/>
    <property type="match status" value="1"/>
</dbReference>
<keyword evidence="4" id="KW-1185">Reference proteome</keyword>
<dbReference type="SUPFAM" id="SSF100895">
    <property type="entry name" value="Kazal-type serine protease inhibitors"/>
    <property type="match status" value="1"/>
</dbReference>
<proteinExistence type="predicted"/>
<protein>
    <submittedName>
        <fullName evidence="3">Kazal-like serine protease inhibitor</fullName>
    </submittedName>
</protein>
<dbReference type="SMART" id="SM00280">
    <property type="entry name" value="KAZAL"/>
    <property type="match status" value="1"/>
</dbReference>
<evidence type="ECO:0000313" key="4">
    <source>
        <dbReference type="Proteomes" id="UP000198211"/>
    </source>
</evidence>
<gene>
    <name evidence="3" type="ORF">PHMEG_000574</name>
</gene>
<feature type="region of interest" description="Disordered" evidence="1">
    <location>
        <begin position="17"/>
        <end position="60"/>
    </location>
</feature>
<organism evidence="3 4">
    <name type="scientific">Phytophthora megakarya</name>
    <dbReference type="NCBI Taxonomy" id="4795"/>
    <lineage>
        <taxon>Eukaryota</taxon>
        <taxon>Sar</taxon>
        <taxon>Stramenopiles</taxon>
        <taxon>Oomycota</taxon>
        <taxon>Peronosporomycetes</taxon>
        <taxon>Peronosporales</taxon>
        <taxon>Peronosporaceae</taxon>
        <taxon>Phytophthora</taxon>
    </lineage>
</organism>
<feature type="compositionally biased region" description="Polar residues" evidence="1">
    <location>
        <begin position="37"/>
        <end position="46"/>
    </location>
</feature>
<dbReference type="Gene3D" id="3.30.60.30">
    <property type="match status" value="1"/>
</dbReference>
<accession>A0A225X2Q6</accession>
<dbReference type="EMBL" id="NBNE01000015">
    <property type="protein sequence ID" value="OWZ24394.1"/>
    <property type="molecule type" value="Genomic_DNA"/>
</dbReference>
<dbReference type="CDD" id="cd00104">
    <property type="entry name" value="KAZAL_FS"/>
    <property type="match status" value="1"/>
</dbReference>
<evidence type="ECO:0000256" key="1">
    <source>
        <dbReference type="SAM" id="MobiDB-lite"/>
    </source>
</evidence>
<dbReference type="InterPro" id="IPR036058">
    <property type="entry name" value="Kazal_dom_sf"/>
</dbReference>
<dbReference type="AlphaFoldDB" id="A0A225X2Q6"/>
<comment type="caution">
    <text evidence="3">The sequence shown here is derived from an EMBL/GenBank/DDBJ whole genome shotgun (WGS) entry which is preliminary data.</text>
</comment>
<reference evidence="4" key="1">
    <citation type="submission" date="2017-03" db="EMBL/GenBank/DDBJ databases">
        <title>Phytopthora megakarya and P. palmivora, two closely related causual agents of cacao black pod achieved similar genome size and gene model numbers by different mechanisms.</title>
        <authorList>
            <person name="Ali S."/>
            <person name="Shao J."/>
            <person name="Larry D.J."/>
            <person name="Kronmiller B."/>
            <person name="Shen D."/>
            <person name="Strem M.D."/>
            <person name="Melnick R.L."/>
            <person name="Guiltinan M.J."/>
            <person name="Tyler B.M."/>
            <person name="Meinhardt L.W."/>
            <person name="Bailey B.A."/>
        </authorList>
    </citation>
    <scope>NUCLEOTIDE SEQUENCE [LARGE SCALE GENOMIC DNA]</scope>
    <source>
        <strain evidence="4">zdho120</strain>
    </source>
</reference>
<dbReference type="Proteomes" id="UP000198211">
    <property type="component" value="Unassembled WGS sequence"/>
</dbReference>
<evidence type="ECO:0000313" key="3">
    <source>
        <dbReference type="EMBL" id="OWZ24394.1"/>
    </source>
</evidence>
<dbReference type="OrthoDB" id="343609at2759"/>
<dbReference type="PROSITE" id="PS51465">
    <property type="entry name" value="KAZAL_2"/>
    <property type="match status" value="1"/>
</dbReference>